<keyword evidence="8" id="KW-1185">Reference proteome</keyword>
<dbReference type="RefSeq" id="WP_149368377.1">
    <property type="nucleotide sequence ID" value="NZ_CP043550.1"/>
</dbReference>
<evidence type="ECO:0000313" key="8">
    <source>
        <dbReference type="Proteomes" id="UP000322509"/>
    </source>
</evidence>
<gene>
    <name evidence="7" type="ORF">F0R74_04125</name>
</gene>
<proteinExistence type="inferred from homology"/>
<evidence type="ECO:0000256" key="3">
    <source>
        <dbReference type="ARBA" id="ARBA00022692"/>
    </source>
</evidence>
<dbReference type="Proteomes" id="UP000322509">
    <property type="component" value="Chromosome"/>
</dbReference>
<evidence type="ECO:0000313" key="7">
    <source>
        <dbReference type="EMBL" id="QEO57079.1"/>
    </source>
</evidence>
<comment type="subcellular location">
    <subcellularLocation>
        <location evidence="6">Cell membrane</location>
        <topology evidence="6">Multi-pass membrane protein</topology>
    </subcellularLocation>
    <subcellularLocation>
        <location evidence="1">Membrane</location>
        <topology evidence="1">Multi-pass membrane protein</topology>
    </subcellularLocation>
</comment>
<evidence type="ECO:0000256" key="4">
    <source>
        <dbReference type="ARBA" id="ARBA00022989"/>
    </source>
</evidence>
<keyword evidence="5 6" id="KW-0472">Membrane</keyword>
<feature type="transmembrane region" description="Helical" evidence="6">
    <location>
        <begin position="185"/>
        <end position="208"/>
    </location>
</feature>
<dbReference type="InterPro" id="IPR051598">
    <property type="entry name" value="TSUP/Inactive_protease-like"/>
</dbReference>
<feature type="transmembrane region" description="Helical" evidence="6">
    <location>
        <begin position="252"/>
        <end position="269"/>
    </location>
</feature>
<keyword evidence="3 6" id="KW-0812">Transmembrane</keyword>
<dbReference type="InterPro" id="IPR002781">
    <property type="entry name" value="TM_pro_TauE-like"/>
</dbReference>
<protein>
    <recommendedName>
        <fullName evidence="6">Probable membrane transporter protein</fullName>
    </recommendedName>
</protein>
<feature type="transmembrane region" description="Helical" evidence="6">
    <location>
        <begin position="146"/>
        <end position="165"/>
    </location>
</feature>
<feature type="transmembrane region" description="Helical" evidence="6">
    <location>
        <begin position="46"/>
        <end position="67"/>
    </location>
</feature>
<evidence type="ECO:0000256" key="2">
    <source>
        <dbReference type="ARBA" id="ARBA00009142"/>
    </source>
</evidence>
<feature type="transmembrane region" description="Helical" evidence="6">
    <location>
        <begin position="106"/>
        <end position="125"/>
    </location>
</feature>
<evidence type="ECO:0000256" key="1">
    <source>
        <dbReference type="ARBA" id="ARBA00004141"/>
    </source>
</evidence>
<dbReference type="PANTHER" id="PTHR43701">
    <property type="entry name" value="MEMBRANE TRANSPORTER PROTEIN MJ0441-RELATED"/>
    <property type="match status" value="1"/>
</dbReference>
<organism evidence="7 8">
    <name type="scientific">Francisella marina</name>
    <dbReference type="NCBI Taxonomy" id="2249302"/>
    <lineage>
        <taxon>Bacteria</taxon>
        <taxon>Pseudomonadati</taxon>
        <taxon>Pseudomonadota</taxon>
        <taxon>Gammaproteobacteria</taxon>
        <taxon>Thiotrichales</taxon>
        <taxon>Francisellaceae</taxon>
        <taxon>Francisella</taxon>
    </lineage>
</organism>
<dbReference type="EMBL" id="CP043550">
    <property type="protein sequence ID" value="QEO57079.1"/>
    <property type="molecule type" value="Genomic_DNA"/>
</dbReference>
<comment type="similarity">
    <text evidence="2 6">Belongs to the 4-toluene sulfonate uptake permease (TSUP) (TC 2.A.102) family.</text>
</comment>
<feature type="transmembrane region" description="Helical" evidence="6">
    <location>
        <begin position="79"/>
        <end position="100"/>
    </location>
</feature>
<evidence type="ECO:0000256" key="5">
    <source>
        <dbReference type="ARBA" id="ARBA00023136"/>
    </source>
</evidence>
<dbReference type="Pfam" id="PF01925">
    <property type="entry name" value="TauE"/>
    <property type="match status" value="1"/>
</dbReference>
<accession>A0ABX5ZI81</accession>
<feature type="transmembrane region" description="Helical" evidence="6">
    <location>
        <begin position="220"/>
        <end position="240"/>
    </location>
</feature>
<evidence type="ECO:0000256" key="6">
    <source>
        <dbReference type="RuleBase" id="RU363041"/>
    </source>
</evidence>
<reference evidence="7 8" key="1">
    <citation type="submission" date="2019-09" db="EMBL/GenBank/DDBJ databases">
        <title>Complete genome sequence of Francisella marina E103-15.</title>
        <authorList>
            <person name="Tekedar H.C."/>
            <person name="Griffin M.J."/>
            <person name="Waldbieser G.C."/>
            <person name="Soto E."/>
        </authorList>
    </citation>
    <scope>NUCLEOTIDE SEQUENCE [LARGE SCALE GENOMIC DNA]</scope>
    <source>
        <strain evidence="7 8">E103-15</strain>
    </source>
</reference>
<dbReference type="PANTHER" id="PTHR43701:SF2">
    <property type="entry name" value="MEMBRANE TRANSPORTER PROTEIN YJNA-RELATED"/>
    <property type="match status" value="1"/>
</dbReference>
<name>A0ABX5ZI81_9GAMM</name>
<sequence length="272" mass="29700">MLIIDIITLIAAGIASGFFTSLFGWGGGLTIVPALLIYFPLTGVSLAMSVHLAFGTCFLVMLVTNIASTYRSHRSGQMLWNIFLILLPLTIFGMIAGGFIEKIMPAEMNIIILILITIYAFIRFIQKLISHKSSNKTSDEIKIDKRKYTIFGFFVGLLSSCTGGGSSLMLSPVLKSSNLTMKQTIGVITAMNMLIAMMGIIVFIIIGAHISNLPAYSIGYVNFSVALILILCSFVGVPIGHKVAKYLDEFQYIALYIISLLVILIILILKLT</sequence>
<feature type="transmembrane region" description="Helical" evidence="6">
    <location>
        <begin position="7"/>
        <end position="40"/>
    </location>
</feature>
<keyword evidence="4 6" id="KW-1133">Transmembrane helix</keyword>
<keyword evidence="6" id="KW-1003">Cell membrane</keyword>